<dbReference type="PATRIC" id="fig|29570.3.peg.2408"/>
<dbReference type="GeneID" id="97275246"/>
<dbReference type="Proteomes" id="UP000501053">
    <property type="component" value="Chromosome"/>
</dbReference>
<dbReference type="OrthoDB" id="6168991at2"/>
<organism evidence="4 5">
    <name type="scientific">Vreelandella aquamarina</name>
    <dbReference type="NCBI Taxonomy" id="77097"/>
    <lineage>
        <taxon>Bacteria</taxon>
        <taxon>Pseudomonadati</taxon>
        <taxon>Pseudomonadota</taxon>
        <taxon>Gammaproteobacteria</taxon>
        <taxon>Oceanospirillales</taxon>
        <taxon>Halomonadaceae</taxon>
        <taxon>Vreelandella</taxon>
    </lineage>
</organism>
<evidence type="ECO:0000313" key="4">
    <source>
        <dbReference type="EMBL" id="SIN63714.1"/>
    </source>
</evidence>
<gene>
    <name evidence="2" type="ORF">HMEPL2_04500</name>
    <name evidence="1" type="ORF">HMSLTHF_15510</name>
    <name evidence="3" type="ORF">SAMN04490369_10012</name>
    <name evidence="4" type="ORF">SAMN05878438_1315</name>
</gene>
<dbReference type="Proteomes" id="UP000503197">
    <property type="component" value="Chromosome"/>
</dbReference>
<evidence type="ECO:0000313" key="2">
    <source>
        <dbReference type="EMBL" id="BCB70099.1"/>
    </source>
</evidence>
<sequence length="66" mass="7266">MEMINQLQDGKTKAFAKHCFERYSAEELNSAAEGSPDQAEMEHWGITAGQWEEAVATALADHKAQG</sequence>
<accession>A0A1H8D4B0</accession>
<reference evidence="4 5" key="2">
    <citation type="submission" date="2016-11" db="EMBL/GenBank/DDBJ databases">
        <authorList>
            <person name="Jaros S."/>
            <person name="Januszkiewicz K."/>
            <person name="Wedrychowicz H."/>
        </authorList>
    </citation>
    <scope>NUCLEOTIDE SEQUENCE [LARGE SCALE GENOMIC DNA]</scope>
    <source>
        <strain evidence="4 5">ACAM 239</strain>
    </source>
</reference>
<evidence type="ECO:0000313" key="7">
    <source>
        <dbReference type="Proteomes" id="UP000501053"/>
    </source>
</evidence>
<dbReference type="AlphaFoldDB" id="A0A0D7UU71"/>
<dbReference type="STRING" id="77097.SAMN04490369_10012"/>
<dbReference type="EMBL" id="AP022821">
    <property type="protein sequence ID" value="BCA91776.1"/>
    <property type="molecule type" value="Genomic_DNA"/>
</dbReference>
<accession>A0A0D7UU71</accession>
<evidence type="ECO:0000313" key="6">
    <source>
        <dbReference type="Proteomes" id="UP000199493"/>
    </source>
</evidence>
<reference evidence="1 8" key="3">
    <citation type="submission" date="2020-02" db="EMBL/GenBank/DDBJ databases">
        <title>Complete Genome Sequence of Halomonas meridiana strain BAA-801, Isolated from Deep Sea Thermal Vent.</title>
        <authorList>
            <person name="Takahashi Y."/>
            <person name="Takahashi H."/>
            <person name="Galipon J."/>
            <person name="Arakawa K."/>
        </authorList>
    </citation>
    <scope>NUCLEOTIDE SEQUENCE [LARGE SCALE GENOMIC DNA]</scope>
    <source>
        <strain evidence="1 8">Slthf1</strain>
    </source>
</reference>
<dbReference type="EMBL" id="AP022869">
    <property type="protein sequence ID" value="BCB70099.1"/>
    <property type="molecule type" value="Genomic_DNA"/>
</dbReference>
<dbReference type="Proteomes" id="UP000185024">
    <property type="component" value="Unassembled WGS sequence"/>
</dbReference>
<reference evidence="2 7" key="4">
    <citation type="submission" date="2020-03" db="EMBL/GenBank/DDBJ databases">
        <title>Complete Genome Sequence of Halomonas meridiana strain Eplume2, isolated from hydrothermal-plume in the north east Pacific Ocean.</title>
        <authorList>
            <person name="Kurihara Y."/>
            <person name="Kawai S."/>
            <person name="Sakai A."/>
            <person name="Galipon J."/>
            <person name="Arakawa K."/>
        </authorList>
    </citation>
    <scope>NUCLEOTIDE SEQUENCE [LARGE SCALE GENOMIC DNA]</scope>
    <source>
        <strain evidence="2 7">Eplume2</strain>
    </source>
</reference>
<evidence type="ECO:0000313" key="8">
    <source>
        <dbReference type="Proteomes" id="UP000503197"/>
    </source>
</evidence>
<evidence type="ECO:0000313" key="1">
    <source>
        <dbReference type="EMBL" id="BCA91776.1"/>
    </source>
</evidence>
<dbReference type="EMBL" id="FODB01000001">
    <property type="protein sequence ID" value="SEN02005.1"/>
    <property type="molecule type" value="Genomic_DNA"/>
</dbReference>
<dbReference type="Proteomes" id="UP000199493">
    <property type="component" value="Unassembled WGS sequence"/>
</dbReference>
<evidence type="ECO:0000313" key="5">
    <source>
        <dbReference type="Proteomes" id="UP000185024"/>
    </source>
</evidence>
<keyword evidence="7" id="KW-1185">Reference proteome</keyword>
<proteinExistence type="predicted"/>
<dbReference type="EMBL" id="FSQX01000001">
    <property type="protein sequence ID" value="SIN63714.1"/>
    <property type="molecule type" value="Genomic_DNA"/>
</dbReference>
<reference evidence="3 6" key="1">
    <citation type="submission" date="2016-10" db="EMBL/GenBank/DDBJ databases">
        <authorList>
            <person name="de Groot N.N."/>
        </authorList>
    </citation>
    <scope>NUCLEOTIDE SEQUENCE [LARGE SCALE GENOMIC DNA]</scope>
    <source>
        <strain evidence="3 6">558</strain>
    </source>
</reference>
<evidence type="ECO:0000313" key="3">
    <source>
        <dbReference type="EMBL" id="SEN02005.1"/>
    </source>
</evidence>
<protein>
    <submittedName>
        <fullName evidence="4">Uncharacterized protein</fullName>
    </submittedName>
</protein>
<name>A0A0D7UU71_9GAMM</name>
<dbReference type="RefSeq" id="WP_044630531.1">
    <property type="nucleotide sequence ID" value="NZ_AP022821.1"/>
</dbReference>